<gene>
    <name evidence="1" type="ORF">HPB50_014988</name>
</gene>
<proteinExistence type="predicted"/>
<sequence>MEGAPKEQAQPVKAPMIYICGECHQENEIRPRDPIRCRECGYRIMYKKRTKRRSDILRKMKSFLLLALLFGTTAAVQRPRVAPTFGSSNDVDDVIVEGSKAFSLLLPAVALPYAVALIAVLVPLVKAFVLGVMNVFNLPFEVLLVLYFLLYVAMFTFPQLESLVKVTSVFAARSESARAARAAEEPQFPAVETVMDWTRNFVPESWLAAIMSPADPVVTTSEATTMEGASTTSATTEPASSTTWTSAASTTEVSSPLTSQTSAAATSTKRVVSSRTPSMASKCSSFPVCSSVSRLVKDYPVSGIVLSYLSNYLKGLKHERAVREGMAGLNCTSIYLHCMV</sequence>
<evidence type="ECO:0000313" key="1">
    <source>
        <dbReference type="EMBL" id="KAH6936208.1"/>
    </source>
</evidence>
<dbReference type="Proteomes" id="UP000821845">
    <property type="component" value="Chromosome 3"/>
</dbReference>
<organism evidence="1 2">
    <name type="scientific">Hyalomma asiaticum</name>
    <name type="common">Tick</name>
    <dbReference type="NCBI Taxonomy" id="266040"/>
    <lineage>
        <taxon>Eukaryota</taxon>
        <taxon>Metazoa</taxon>
        <taxon>Ecdysozoa</taxon>
        <taxon>Arthropoda</taxon>
        <taxon>Chelicerata</taxon>
        <taxon>Arachnida</taxon>
        <taxon>Acari</taxon>
        <taxon>Parasitiformes</taxon>
        <taxon>Ixodida</taxon>
        <taxon>Ixodoidea</taxon>
        <taxon>Ixodidae</taxon>
        <taxon>Hyalomminae</taxon>
        <taxon>Hyalomma</taxon>
    </lineage>
</organism>
<reference evidence="1" key="1">
    <citation type="submission" date="2020-05" db="EMBL/GenBank/DDBJ databases">
        <title>Large-scale comparative analyses of tick genomes elucidate their genetic diversity and vector capacities.</title>
        <authorList>
            <person name="Jia N."/>
            <person name="Wang J."/>
            <person name="Shi W."/>
            <person name="Du L."/>
            <person name="Sun Y."/>
            <person name="Zhan W."/>
            <person name="Jiang J."/>
            <person name="Wang Q."/>
            <person name="Zhang B."/>
            <person name="Ji P."/>
            <person name="Sakyi L.B."/>
            <person name="Cui X."/>
            <person name="Yuan T."/>
            <person name="Jiang B."/>
            <person name="Yang W."/>
            <person name="Lam T.T.-Y."/>
            <person name="Chang Q."/>
            <person name="Ding S."/>
            <person name="Wang X."/>
            <person name="Zhu J."/>
            <person name="Ruan X."/>
            <person name="Zhao L."/>
            <person name="Wei J."/>
            <person name="Que T."/>
            <person name="Du C."/>
            <person name="Cheng J."/>
            <person name="Dai P."/>
            <person name="Han X."/>
            <person name="Huang E."/>
            <person name="Gao Y."/>
            <person name="Liu J."/>
            <person name="Shao H."/>
            <person name="Ye R."/>
            <person name="Li L."/>
            <person name="Wei W."/>
            <person name="Wang X."/>
            <person name="Wang C."/>
            <person name="Yang T."/>
            <person name="Huo Q."/>
            <person name="Li W."/>
            <person name="Guo W."/>
            <person name="Chen H."/>
            <person name="Zhou L."/>
            <person name="Ni X."/>
            <person name="Tian J."/>
            <person name="Zhou Y."/>
            <person name="Sheng Y."/>
            <person name="Liu T."/>
            <person name="Pan Y."/>
            <person name="Xia L."/>
            <person name="Li J."/>
            <person name="Zhao F."/>
            <person name="Cao W."/>
        </authorList>
    </citation>
    <scope>NUCLEOTIDE SEQUENCE</scope>
    <source>
        <strain evidence="1">Hyas-2018</strain>
    </source>
</reference>
<evidence type="ECO:0000313" key="2">
    <source>
        <dbReference type="Proteomes" id="UP000821845"/>
    </source>
</evidence>
<protein>
    <submittedName>
        <fullName evidence="1">Uncharacterized protein</fullName>
    </submittedName>
</protein>
<accession>A0ACB7SMX0</accession>
<name>A0ACB7SMX0_HYAAI</name>
<comment type="caution">
    <text evidence="1">The sequence shown here is derived from an EMBL/GenBank/DDBJ whole genome shotgun (WGS) entry which is preliminary data.</text>
</comment>
<keyword evidence="2" id="KW-1185">Reference proteome</keyword>
<dbReference type="EMBL" id="CM023483">
    <property type="protein sequence ID" value="KAH6936208.1"/>
    <property type="molecule type" value="Genomic_DNA"/>
</dbReference>